<feature type="region of interest" description="Disordered" evidence="1">
    <location>
        <begin position="1"/>
        <end position="54"/>
    </location>
</feature>
<evidence type="ECO:0000256" key="1">
    <source>
        <dbReference type="SAM" id="MobiDB-lite"/>
    </source>
</evidence>
<gene>
    <name evidence="2" type="ORF">UA08_01683</name>
</gene>
<dbReference type="GeneID" id="31001438"/>
<keyword evidence="3" id="KW-1185">Reference proteome</keyword>
<proteinExistence type="predicted"/>
<evidence type="ECO:0000313" key="3">
    <source>
        <dbReference type="Proteomes" id="UP000214365"/>
    </source>
</evidence>
<organism evidence="2 3">
    <name type="scientific">Talaromyces atroroseus</name>
    <dbReference type="NCBI Taxonomy" id="1441469"/>
    <lineage>
        <taxon>Eukaryota</taxon>
        <taxon>Fungi</taxon>
        <taxon>Dikarya</taxon>
        <taxon>Ascomycota</taxon>
        <taxon>Pezizomycotina</taxon>
        <taxon>Eurotiomycetes</taxon>
        <taxon>Eurotiomycetidae</taxon>
        <taxon>Eurotiales</taxon>
        <taxon>Trichocomaceae</taxon>
        <taxon>Talaromyces</taxon>
        <taxon>Talaromyces sect. Trachyspermi</taxon>
    </lineage>
</organism>
<feature type="compositionally biased region" description="Basic and acidic residues" evidence="1">
    <location>
        <begin position="104"/>
        <end position="121"/>
    </location>
</feature>
<dbReference type="AlphaFoldDB" id="A0A1Q5QAR7"/>
<feature type="region of interest" description="Disordered" evidence="1">
    <location>
        <begin position="69"/>
        <end position="88"/>
    </location>
</feature>
<feature type="compositionally biased region" description="Low complexity" evidence="1">
    <location>
        <begin position="128"/>
        <end position="153"/>
    </location>
</feature>
<dbReference type="Proteomes" id="UP000214365">
    <property type="component" value="Unassembled WGS sequence"/>
</dbReference>
<feature type="region of interest" description="Disordered" evidence="1">
    <location>
        <begin position="104"/>
        <end position="170"/>
    </location>
</feature>
<protein>
    <submittedName>
        <fullName evidence="2">Uncharacterized protein</fullName>
    </submittedName>
</protein>
<dbReference type="RefSeq" id="XP_020123153.1">
    <property type="nucleotide sequence ID" value="XM_020261374.1"/>
</dbReference>
<name>A0A1Q5QAR7_TALAT</name>
<reference evidence="2 3" key="1">
    <citation type="submission" date="2015-06" db="EMBL/GenBank/DDBJ databases">
        <title>Talaromyces atroroseus IBT 11181 draft genome.</title>
        <authorList>
            <person name="Rasmussen K.B."/>
            <person name="Rasmussen S."/>
            <person name="Petersen B."/>
            <person name="Sicheritz-Ponten T."/>
            <person name="Mortensen U.H."/>
            <person name="Thrane U."/>
        </authorList>
    </citation>
    <scope>NUCLEOTIDE SEQUENCE [LARGE SCALE GENOMIC DNA]</scope>
    <source>
        <strain evidence="2 3">IBT 11181</strain>
    </source>
</reference>
<evidence type="ECO:0000313" key="2">
    <source>
        <dbReference type="EMBL" id="OKL63032.1"/>
    </source>
</evidence>
<dbReference type="EMBL" id="LFMY01000002">
    <property type="protein sequence ID" value="OKL63032.1"/>
    <property type="molecule type" value="Genomic_DNA"/>
</dbReference>
<sequence length="170" mass="18080">MADVRAGVNGGREAPAAAAGAGGGRRNGDEKGGGRKPPRKNASRVEKSTVLMSSAHEDVLSLSTAGTYRQGLSNISGPEYGISDGGHPCLRTCLVQRRQFQAELDQRNANRREARQIEDGLRNMQPEGPAENGAQQEQQQQQQQQQPQGQLGAPEGGVVNGADEVIEDPR</sequence>
<accession>A0A1Q5QAR7</accession>
<comment type="caution">
    <text evidence="2">The sequence shown here is derived from an EMBL/GenBank/DDBJ whole genome shotgun (WGS) entry which is preliminary data.</text>
</comment>